<evidence type="ECO:0000313" key="3">
    <source>
        <dbReference type="EMBL" id="RSY89456.1"/>
    </source>
</evidence>
<feature type="domain" description="AMP-dependent synthetase/ligase" evidence="1">
    <location>
        <begin position="26"/>
        <end position="362"/>
    </location>
</feature>
<keyword evidence="3" id="KW-0436">Ligase</keyword>
<evidence type="ECO:0000313" key="4">
    <source>
        <dbReference type="Proteomes" id="UP000287746"/>
    </source>
</evidence>
<dbReference type="PANTHER" id="PTHR43201:SF32">
    <property type="entry name" value="2-SUCCINYLBENZOATE--COA LIGASE, CHLOROPLASTIC_PEROXISOMAL"/>
    <property type="match status" value="1"/>
</dbReference>
<dbReference type="GO" id="GO:0031956">
    <property type="term" value="F:medium-chain fatty acid-CoA ligase activity"/>
    <property type="evidence" value="ECO:0007669"/>
    <property type="project" value="TreeGrafter"/>
</dbReference>
<dbReference type="InterPro" id="IPR000873">
    <property type="entry name" value="AMP-dep_synth/lig_dom"/>
</dbReference>
<comment type="caution">
    <text evidence="3">The sequence shown here is derived from an EMBL/GenBank/DDBJ whole genome shotgun (WGS) entry which is preliminary data.</text>
</comment>
<dbReference type="CDD" id="cd04433">
    <property type="entry name" value="AFD_class_I"/>
    <property type="match status" value="1"/>
</dbReference>
<dbReference type="Pfam" id="PF13193">
    <property type="entry name" value="AMP-binding_C"/>
    <property type="match status" value="1"/>
</dbReference>
<dbReference type="Proteomes" id="UP000287746">
    <property type="component" value="Unassembled WGS sequence"/>
</dbReference>
<accession>A0A430G7N8</accession>
<name>A0A430G7N8_9SPHN</name>
<dbReference type="InterPro" id="IPR045851">
    <property type="entry name" value="AMP-bd_C_sf"/>
</dbReference>
<gene>
    <name evidence="3" type="ORF">DAH66_01985</name>
</gene>
<dbReference type="Pfam" id="PF00501">
    <property type="entry name" value="AMP-binding"/>
    <property type="match status" value="1"/>
</dbReference>
<proteinExistence type="predicted"/>
<evidence type="ECO:0000259" key="2">
    <source>
        <dbReference type="Pfam" id="PF13193"/>
    </source>
</evidence>
<dbReference type="Gene3D" id="3.40.50.12780">
    <property type="entry name" value="N-terminal domain of ligase-like"/>
    <property type="match status" value="1"/>
</dbReference>
<feature type="domain" description="AMP-binding enzyme C-terminal" evidence="2">
    <location>
        <begin position="412"/>
        <end position="485"/>
    </location>
</feature>
<reference evidence="3 4" key="1">
    <citation type="submission" date="2018-07" db="EMBL/GenBank/DDBJ databases">
        <title>Genomic and Epidemiologic Investigation of an Indolent Hospital Outbreak.</title>
        <authorList>
            <person name="Johnson R.C."/>
            <person name="Deming C."/>
            <person name="Conlan S."/>
            <person name="Zellmer C.J."/>
            <person name="Michelin A.V."/>
            <person name="Lee-Lin S."/>
            <person name="Thomas P.J."/>
            <person name="Park M."/>
            <person name="Weingarten R.A."/>
            <person name="Less J."/>
            <person name="Dekker J.P."/>
            <person name="Frank K.M."/>
            <person name="Musser K.A."/>
            <person name="Mcquiston J.R."/>
            <person name="Henderson D.K."/>
            <person name="Lau A.F."/>
            <person name="Palmore T.N."/>
            <person name="Segre J.A."/>
        </authorList>
    </citation>
    <scope>NUCLEOTIDE SEQUENCE [LARGE SCALE GENOMIC DNA]</scope>
    <source>
        <strain evidence="3 4">SK-CDC1_0717</strain>
    </source>
</reference>
<organism evidence="3 4">
    <name type="scientific">Sphingomonas koreensis</name>
    <dbReference type="NCBI Taxonomy" id="93064"/>
    <lineage>
        <taxon>Bacteria</taxon>
        <taxon>Pseudomonadati</taxon>
        <taxon>Pseudomonadota</taxon>
        <taxon>Alphaproteobacteria</taxon>
        <taxon>Sphingomonadales</taxon>
        <taxon>Sphingomonadaceae</taxon>
        <taxon>Sphingomonas</taxon>
    </lineage>
</organism>
<evidence type="ECO:0000259" key="1">
    <source>
        <dbReference type="Pfam" id="PF00501"/>
    </source>
</evidence>
<dbReference type="InterPro" id="IPR025110">
    <property type="entry name" value="AMP-bd_C"/>
</dbReference>
<dbReference type="AlphaFoldDB" id="A0A430G7N8"/>
<dbReference type="GO" id="GO:0006631">
    <property type="term" value="P:fatty acid metabolic process"/>
    <property type="evidence" value="ECO:0007669"/>
    <property type="project" value="TreeGrafter"/>
</dbReference>
<protein>
    <submittedName>
        <fullName evidence="3">Long-chain fatty acid--CoA ligase</fullName>
    </submittedName>
</protein>
<sequence length="501" mass="54359">MRTMKVRCMNFIAQLRASLNGAPEQSLFEYRRRDYPRGEINTIAERTIALLDAALVPHAARIGVVVRNRPLHAAAMLGLIAYGRALTTIYAIQSPEAMAAEVEETRFGAVIADVGDWTPALEAAVRATGAAAILLDHDAIAIEAAAGFERMEPGPRPLIEGERGIEILSSGTTGKPKRILFPFRMLTRAVESVAAARTGIDPEPDILTWPYGGIGGMCNLVAGVMLERHTTLLDKFNVPEWIEAVRKHRPKFLSGPPTVARMALDAGVTREDMSSVQYFFGGGAAFSPELQDEFEAAYDLKVIWAYGATEFCGTIISWTPALYEAYRDSKRGAIGKALPGIELRVTDPETGEPVAAGEVGYLEAIVPVVKEGWIRTTDLVTIDMDGFVFHRGRGDGAIVRGGFKVLPEKIVSALQEHPSVLDAAVVGLPDVRLGEVPVAAVELRDGAPRVGEEALRDYAKKMLVVHHVPARILILDQLPRTTSLKADLGAIRRLFAETEPV</sequence>
<dbReference type="EMBL" id="QQYZ01000002">
    <property type="protein sequence ID" value="RSY89456.1"/>
    <property type="molecule type" value="Genomic_DNA"/>
</dbReference>
<dbReference type="InterPro" id="IPR042099">
    <property type="entry name" value="ANL_N_sf"/>
</dbReference>
<dbReference type="SUPFAM" id="SSF56801">
    <property type="entry name" value="Acetyl-CoA synthetase-like"/>
    <property type="match status" value="1"/>
</dbReference>
<dbReference type="Gene3D" id="3.30.300.30">
    <property type="match status" value="1"/>
</dbReference>
<dbReference type="PANTHER" id="PTHR43201">
    <property type="entry name" value="ACYL-COA SYNTHETASE"/>
    <property type="match status" value="1"/>
</dbReference>